<evidence type="ECO:0000256" key="1">
    <source>
        <dbReference type="SAM" id="MobiDB-lite"/>
    </source>
</evidence>
<reference evidence="2 3" key="2">
    <citation type="submission" date="2018-11" db="EMBL/GenBank/DDBJ databases">
        <authorList>
            <consortium name="Pathogen Informatics"/>
        </authorList>
    </citation>
    <scope>NUCLEOTIDE SEQUENCE [LARGE SCALE GENOMIC DNA]</scope>
</reference>
<proteinExistence type="predicted"/>
<name>A0A0R3RD84_9BILA</name>
<gene>
    <name evidence="2" type="ORF">BTMF_LOCUS15969</name>
</gene>
<accession>A0A0R3RD84</accession>
<dbReference type="AlphaFoldDB" id="A0A0R3RD84"/>
<protein>
    <submittedName>
        <fullName evidence="4">BHLH domain-containing protein</fullName>
    </submittedName>
</protein>
<evidence type="ECO:0000313" key="2">
    <source>
        <dbReference type="EMBL" id="VDO56725.1"/>
    </source>
</evidence>
<keyword evidence="3" id="KW-1185">Reference proteome</keyword>
<evidence type="ECO:0000313" key="4">
    <source>
        <dbReference type="WBParaSite" id="BTMF_0001800701-mRNA-1"/>
    </source>
</evidence>
<dbReference type="WBParaSite" id="BTMF_0001800701-mRNA-1">
    <property type="protein sequence ID" value="BTMF_0001800701-mRNA-1"/>
    <property type="gene ID" value="BTMF_0001800701"/>
</dbReference>
<dbReference type="Proteomes" id="UP000280834">
    <property type="component" value="Unassembled WGS sequence"/>
</dbReference>
<organism evidence="4">
    <name type="scientific">Brugia timori</name>
    <dbReference type="NCBI Taxonomy" id="42155"/>
    <lineage>
        <taxon>Eukaryota</taxon>
        <taxon>Metazoa</taxon>
        <taxon>Ecdysozoa</taxon>
        <taxon>Nematoda</taxon>
        <taxon>Chromadorea</taxon>
        <taxon>Rhabditida</taxon>
        <taxon>Spirurina</taxon>
        <taxon>Spiruromorpha</taxon>
        <taxon>Filarioidea</taxon>
        <taxon>Onchocercidae</taxon>
        <taxon>Brugia</taxon>
    </lineage>
</organism>
<sequence>MDSLLNRTEPTMISDTEPDARTDTVNNTIHQSQLHQPLLPHNQPQIHATGVIDTHIIDDNDSTTSQMADNIMETTDNTPSPAMQHFIRLPLDELPHITDTLDTLEEEILSDYDSADQICPPKQPDENQSTYLSRTTRFGIGKKKRLADRQFKREIMQHVVLKLRDDPSLLGFETINQPASRR</sequence>
<dbReference type="EMBL" id="UZAG01023436">
    <property type="protein sequence ID" value="VDO56725.1"/>
    <property type="molecule type" value="Genomic_DNA"/>
</dbReference>
<feature type="region of interest" description="Disordered" evidence="1">
    <location>
        <begin position="1"/>
        <end position="21"/>
    </location>
</feature>
<reference evidence="4" key="1">
    <citation type="submission" date="2017-02" db="UniProtKB">
        <authorList>
            <consortium name="WormBaseParasite"/>
        </authorList>
    </citation>
    <scope>IDENTIFICATION</scope>
</reference>
<evidence type="ECO:0000313" key="3">
    <source>
        <dbReference type="Proteomes" id="UP000280834"/>
    </source>
</evidence>
<feature type="compositionally biased region" description="Polar residues" evidence="1">
    <location>
        <begin position="1"/>
        <end position="14"/>
    </location>
</feature>